<keyword evidence="2" id="KW-0472">Membrane</keyword>
<feature type="compositionally biased region" description="Polar residues" evidence="1">
    <location>
        <begin position="381"/>
        <end position="390"/>
    </location>
</feature>
<reference evidence="3 4" key="1">
    <citation type="submission" date="2013-02" db="EMBL/GenBank/DDBJ databases">
        <title>The Genome Sequence of Plasmodium inui San Antonio 1.</title>
        <authorList>
            <consortium name="The Broad Institute Genome Sequencing Platform"/>
            <consortium name="The Broad Institute Genome Sequencing Center for Infectious Disease"/>
            <person name="Neafsey D."/>
            <person name="Cheeseman I."/>
            <person name="Volkman S."/>
            <person name="Adams J."/>
            <person name="Walker B."/>
            <person name="Young S.K."/>
            <person name="Zeng Q."/>
            <person name="Gargeya S."/>
            <person name="Fitzgerald M."/>
            <person name="Haas B."/>
            <person name="Abouelleil A."/>
            <person name="Alvarado L."/>
            <person name="Arachchi H.M."/>
            <person name="Berlin A.M."/>
            <person name="Chapman S.B."/>
            <person name="Dewar J."/>
            <person name="Goldberg J."/>
            <person name="Griggs A."/>
            <person name="Gujja S."/>
            <person name="Hansen M."/>
            <person name="Howarth C."/>
            <person name="Imamovic A."/>
            <person name="Larimer J."/>
            <person name="McCowan C."/>
            <person name="Murphy C."/>
            <person name="Neiman D."/>
            <person name="Pearson M."/>
            <person name="Priest M."/>
            <person name="Roberts A."/>
            <person name="Saif S."/>
            <person name="Shea T."/>
            <person name="Sisk P."/>
            <person name="Sykes S."/>
            <person name="Wortman J."/>
            <person name="Nusbaum C."/>
            <person name="Birren B."/>
        </authorList>
    </citation>
    <scope>NUCLEOTIDE SEQUENCE [LARGE SCALE GENOMIC DNA]</scope>
    <source>
        <strain evidence="3 4">San Antonio 1</strain>
    </source>
</reference>
<dbReference type="VEuPathDB" id="PlasmoDB:C922_05221"/>
<dbReference type="RefSeq" id="XP_008819015.1">
    <property type="nucleotide sequence ID" value="XM_008820793.1"/>
</dbReference>
<gene>
    <name evidence="3" type="ORF">C922_05221</name>
</gene>
<dbReference type="EMBL" id="KI965505">
    <property type="protein sequence ID" value="EUD64400.1"/>
    <property type="molecule type" value="Genomic_DNA"/>
</dbReference>
<proteinExistence type="predicted"/>
<evidence type="ECO:0000256" key="2">
    <source>
        <dbReference type="SAM" id="Phobius"/>
    </source>
</evidence>
<keyword evidence="2" id="KW-0812">Transmembrane</keyword>
<evidence type="ECO:0000313" key="4">
    <source>
        <dbReference type="Proteomes" id="UP000030640"/>
    </source>
</evidence>
<accession>W6ZYN4</accession>
<dbReference type="Proteomes" id="UP000030640">
    <property type="component" value="Unassembled WGS sequence"/>
</dbReference>
<feature type="transmembrane region" description="Helical" evidence="2">
    <location>
        <begin position="455"/>
        <end position="473"/>
    </location>
</feature>
<keyword evidence="4" id="KW-1185">Reference proteome</keyword>
<dbReference type="GeneID" id="20040495"/>
<organism evidence="3 4">
    <name type="scientific">Plasmodium inui San Antonio 1</name>
    <dbReference type="NCBI Taxonomy" id="1237626"/>
    <lineage>
        <taxon>Eukaryota</taxon>
        <taxon>Sar</taxon>
        <taxon>Alveolata</taxon>
        <taxon>Apicomplexa</taxon>
        <taxon>Aconoidasida</taxon>
        <taxon>Haemosporida</taxon>
        <taxon>Plasmodiidae</taxon>
        <taxon>Plasmodium</taxon>
        <taxon>Plasmodium (Plasmodium)</taxon>
    </lineage>
</organism>
<keyword evidence="2" id="KW-1133">Transmembrane helix</keyword>
<evidence type="ECO:0000256" key="1">
    <source>
        <dbReference type="SAM" id="MobiDB-lite"/>
    </source>
</evidence>
<name>W6ZYN4_9APIC</name>
<evidence type="ECO:0000313" key="3">
    <source>
        <dbReference type="EMBL" id="EUD64400.1"/>
    </source>
</evidence>
<sequence>MNGHEELWEVLARKWTKPMQQLKLNEGSYLVQTQRQQLCRAKTSPEQQRSIRTEIQGWLRGEGAGRMSGLYQELLEVQSLETERQERDRGINIAANMVGYIMDQLRMRAYREDLSGPSSGPAWTQEEITEAICEKEEGEETEEAEDLGANFLGLMTCLMIWGLKSTNIQVMEENHLPTQCRSIFPKITLSPQTVRSWQQEEVPEQPEATELTSTDHEGRTEQISDWFSLFVSILDILSRICRTCGPYKLNVMKPNPDTVAPRNPTLYCIRRQQRLTCRTNPGEGDTGLQIWLTEQKNIRRIHNSNPVRSDPLKEKSSTRRAGNHHQGQDPSPEGKNGPQTNLGQAGEGVLKSQDSEPRQDGVLASYGGDPGREVNIPGNEQAPTAPQKSQPGVGGRSPFPQQDPHQPPNEERSSSTEPPRVPVPEDKTNSTPEEGDIKYPPQQYNNPTSQGTGPLIGGIVGVTILGGLALYGWRRVYRAKGRSNMSYRLGYTINRELAFRTPTL</sequence>
<dbReference type="AlphaFoldDB" id="W6ZYN4"/>
<feature type="region of interest" description="Disordered" evidence="1">
    <location>
        <begin position="301"/>
        <end position="450"/>
    </location>
</feature>
<protein>
    <submittedName>
        <fullName evidence="3">Uncharacterized protein</fullName>
    </submittedName>
</protein>